<dbReference type="Proteomes" id="UP000467006">
    <property type="component" value="Chromosome"/>
</dbReference>
<dbReference type="AlphaFoldDB" id="A0A7I7JWR9"/>
<dbReference type="CDD" id="cd00531">
    <property type="entry name" value="NTF2_like"/>
    <property type="match status" value="1"/>
</dbReference>
<dbReference type="KEGG" id="mdu:MDUV_06090"/>
<organism evidence="1 2">
    <name type="scientific">Mycolicibacterium duvalii</name>
    <dbReference type="NCBI Taxonomy" id="39688"/>
    <lineage>
        <taxon>Bacteria</taxon>
        <taxon>Bacillati</taxon>
        <taxon>Actinomycetota</taxon>
        <taxon>Actinomycetes</taxon>
        <taxon>Mycobacteriales</taxon>
        <taxon>Mycobacteriaceae</taxon>
        <taxon>Mycolicibacterium</taxon>
    </lineage>
</organism>
<dbReference type="EMBL" id="AP022563">
    <property type="protein sequence ID" value="BBX15749.1"/>
    <property type="molecule type" value="Genomic_DNA"/>
</dbReference>
<dbReference type="InterPro" id="IPR032710">
    <property type="entry name" value="NTF2-like_dom_sf"/>
</dbReference>
<proteinExistence type="predicted"/>
<evidence type="ECO:0000313" key="1">
    <source>
        <dbReference type="EMBL" id="BBX15749.1"/>
    </source>
</evidence>
<dbReference type="SUPFAM" id="SSF54427">
    <property type="entry name" value="NTF2-like"/>
    <property type="match status" value="1"/>
</dbReference>
<dbReference type="PANTHER" id="PTHR41252">
    <property type="entry name" value="BLR2505 PROTEIN"/>
    <property type="match status" value="1"/>
</dbReference>
<dbReference type="Gene3D" id="3.10.450.50">
    <property type="match status" value="1"/>
</dbReference>
<evidence type="ECO:0000313" key="2">
    <source>
        <dbReference type="Proteomes" id="UP000467006"/>
    </source>
</evidence>
<dbReference type="RefSeq" id="WP_098004576.1">
    <property type="nucleotide sequence ID" value="NZ_AP022563.1"/>
</dbReference>
<dbReference type="OrthoDB" id="5176305at2"/>
<protein>
    <submittedName>
        <fullName evidence="1">Uncharacterized protein</fullName>
    </submittedName>
</protein>
<keyword evidence="2" id="KW-1185">Reference proteome</keyword>
<dbReference type="Pfam" id="PF12680">
    <property type="entry name" value="SnoaL_2"/>
    <property type="match status" value="1"/>
</dbReference>
<name>A0A7I7JWR9_9MYCO</name>
<gene>
    <name evidence="1" type="ORF">MDUV_06090</name>
</gene>
<dbReference type="PANTHER" id="PTHR41252:SF1">
    <property type="entry name" value="BLR2505 PROTEIN"/>
    <property type="match status" value="1"/>
</dbReference>
<sequence>MSTQEENIALVRQGYEAFSRGDMETVLSLYDDDIEWIQPGESEVSGTYRGKAELAGLLTRMGEKMTSITPLRFLGDDDTVVVISQATVGGETSQDVEVFTLRDGKAVRAQTFGDTAMMERHFGRKAVAAS</sequence>
<accession>A0A7I7JWR9</accession>
<reference evidence="1 2" key="1">
    <citation type="journal article" date="2019" name="Emerg. Microbes Infect.">
        <title>Comprehensive subspecies identification of 175 nontuberculous mycobacteria species based on 7547 genomic profiles.</title>
        <authorList>
            <person name="Matsumoto Y."/>
            <person name="Kinjo T."/>
            <person name="Motooka D."/>
            <person name="Nabeya D."/>
            <person name="Jung N."/>
            <person name="Uechi K."/>
            <person name="Horii T."/>
            <person name="Iida T."/>
            <person name="Fujita J."/>
            <person name="Nakamura S."/>
        </authorList>
    </citation>
    <scope>NUCLEOTIDE SEQUENCE [LARGE SCALE GENOMIC DNA]</scope>
    <source>
        <strain evidence="1 2">JCM 6396</strain>
    </source>
</reference>
<dbReference type="InterPro" id="IPR037401">
    <property type="entry name" value="SnoaL-like"/>
</dbReference>